<dbReference type="GO" id="GO:0003677">
    <property type="term" value="F:DNA binding"/>
    <property type="evidence" value="ECO:0007669"/>
    <property type="project" value="UniProtKB-KW"/>
</dbReference>
<dbReference type="InterPro" id="IPR001650">
    <property type="entry name" value="Helicase_C-like"/>
</dbReference>
<dbReference type="SUPFAM" id="SSF46785">
    <property type="entry name" value="Winged helix' DNA-binding domain"/>
    <property type="match status" value="1"/>
</dbReference>
<comment type="similarity">
    <text evidence="1">Belongs to the helicase family. RecQ subfamily.</text>
</comment>
<dbReference type="EMBL" id="CP028901">
    <property type="protein sequence ID" value="AWB35350.1"/>
    <property type="molecule type" value="Genomic_DNA"/>
</dbReference>
<sequence length="526" mass="58575">MTAPVVDQNIEDPASRVLSQVFGHVSFRGPQQTVIEHVIAGFDALVLMPTGGGKSLCYQVPALVLDGVAVVVSPLIALMHQQVEHLLRLGVPAASLDSSQSGQDNFQTEQALLRGDVKILYVSPERLSGQRLPGLLDRVQLSLFAIDEAHCVSQWGHDFRPEYMTLSMLGRRWPDVPRLALTASATEATAQEIIARLGLPEARVFRTSFDRPNLDYRIVAKDDVRRQLVRFIQEINHTGHDPASGIVYCASRARTEQIASWLRDSGLTALAYHAGLDNADRQTRQRQFISQPGCVMVATIAFGMGIDKPDVRFVAHVDVPRSMEGYFQETGRAGRDGQAAVAWMCWGLDDVARASRPSDQQQSQQRLLVQQQAYEEMLAFCASSTCRRQTLLAHFGEAIAPCGHCDNCLAGSPDMDVTIAAQKLLSAVYRLWRERGQRFGASHLIDILRGRKTRRVEEFDHRTLSVFGIGCDWSVRQWRRLLLQLVAERFLVMDDEGYRTLALTDASVPVLKSQRRIFMRAADLGG</sequence>
<dbReference type="Pfam" id="PF09382">
    <property type="entry name" value="RQC"/>
    <property type="match status" value="1"/>
</dbReference>
<name>A0A2R4XNG4_9BURK</name>
<keyword evidence="16" id="KW-1185">Reference proteome</keyword>
<proteinExistence type="inferred from homology"/>
<dbReference type="PROSITE" id="PS51194">
    <property type="entry name" value="HELICASE_CTER"/>
    <property type="match status" value="1"/>
</dbReference>
<dbReference type="GO" id="GO:0006310">
    <property type="term" value="P:DNA recombination"/>
    <property type="evidence" value="ECO:0007669"/>
    <property type="project" value="InterPro"/>
</dbReference>
<keyword evidence="2" id="KW-0479">Metal-binding</keyword>
<keyword evidence="6" id="KW-0067">ATP-binding</keyword>
<dbReference type="InterPro" id="IPR036390">
    <property type="entry name" value="WH_DNA-bd_sf"/>
</dbReference>
<evidence type="ECO:0000256" key="6">
    <source>
        <dbReference type="ARBA" id="ARBA00022840"/>
    </source>
</evidence>
<dbReference type="Gene3D" id="1.10.10.10">
    <property type="entry name" value="Winged helix-like DNA-binding domain superfamily/Winged helix DNA-binding domain"/>
    <property type="match status" value="1"/>
</dbReference>
<keyword evidence="5 15" id="KW-0347">Helicase</keyword>
<dbReference type="EC" id="5.6.2.4" evidence="10"/>
<dbReference type="GO" id="GO:0046872">
    <property type="term" value="F:metal ion binding"/>
    <property type="evidence" value="ECO:0007669"/>
    <property type="project" value="UniProtKB-KW"/>
</dbReference>
<keyword evidence="8" id="KW-0413">Isomerase</keyword>
<dbReference type="CDD" id="cd17920">
    <property type="entry name" value="DEXHc_RecQ"/>
    <property type="match status" value="1"/>
</dbReference>
<dbReference type="InterPro" id="IPR036388">
    <property type="entry name" value="WH-like_DNA-bd_sf"/>
</dbReference>
<dbReference type="SMART" id="SM00490">
    <property type="entry name" value="HELICc"/>
    <property type="match status" value="1"/>
</dbReference>
<evidence type="ECO:0000256" key="5">
    <source>
        <dbReference type="ARBA" id="ARBA00022806"/>
    </source>
</evidence>
<dbReference type="GO" id="GO:0030894">
    <property type="term" value="C:replisome"/>
    <property type="evidence" value="ECO:0007669"/>
    <property type="project" value="TreeGrafter"/>
</dbReference>
<dbReference type="Pfam" id="PF00271">
    <property type="entry name" value="Helicase_C"/>
    <property type="match status" value="1"/>
</dbReference>
<reference evidence="15 16" key="1">
    <citation type="submission" date="2018-04" db="EMBL/GenBank/DDBJ databases">
        <title>Bordetella sp. HZ20 isolated from seawater.</title>
        <authorList>
            <person name="Sun C."/>
        </authorList>
    </citation>
    <scope>NUCLEOTIDE SEQUENCE [LARGE SCALE GENOMIC DNA]</scope>
    <source>
        <strain evidence="15 16">HZ20</strain>
    </source>
</reference>
<dbReference type="PANTHER" id="PTHR13710:SF105">
    <property type="entry name" value="ATP-DEPENDENT DNA HELICASE Q1"/>
    <property type="match status" value="1"/>
</dbReference>
<evidence type="ECO:0000256" key="11">
    <source>
        <dbReference type="ARBA" id="ARBA00044535"/>
    </source>
</evidence>
<evidence type="ECO:0000259" key="13">
    <source>
        <dbReference type="PROSITE" id="PS51192"/>
    </source>
</evidence>
<dbReference type="GO" id="GO:0016787">
    <property type="term" value="F:hydrolase activity"/>
    <property type="evidence" value="ECO:0007669"/>
    <property type="project" value="UniProtKB-KW"/>
</dbReference>
<organism evidence="15 16">
    <name type="scientific">Orrella marina</name>
    <dbReference type="NCBI Taxonomy" id="2163011"/>
    <lineage>
        <taxon>Bacteria</taxon>
        <taxon>Pseudomonadati</taxon>
        <taxon>Pseudomonadota</taxon>
        <taxon>Betaproteobacteria</taxon>
        <taxon>Burkholderiales</taxon>
        <taxon>Alcaligenaceae</taxon>
        <taxon>Orrella</taxon>
    </lineage>
</organism>
<dbReference type="GO" id="GO:0043590">
    <property type="term" value="C:bacterial nucleoid"/>
    <property type="evidence" value="ECO:0007669"/>
    <property type="project" value="TreeGrafter"/>
</dbReference>
<evidence type="ECO:0000256" key="9">
    <source>
        <dbReference type="ARBA" id="ARBA00034617"/>
    </source>
</evidence>
<dbReference type="GO" id="GO:0005737">
    <property type="term" value="C:cytoplasm"/>
    <property type="evidence" value="ECO:0007669"/>
    <property type="project" value="TreeGrafter"/>
</dbReference>
<dbReference type="CDD" id="cd18794">
    <property type="entry name" value="SF2_C_RecQ"/>
    <property type="match status" value="1"/>
</dbReference>
<evidence type="ECO:0000313" key="16">
    <source>
        <dbReference type="Proteomes" id="UP000244571"/>
    </source>
</evidence>
<dbReference type="SUPFAM" id="SSF52540">
    <property type="entry name" value="P-loop containing nucleoside triphosphate hydrolases"/>
    <property type="match status" value="1"/>
</dbReference>
<evidence type="ECO:0000256" key="1">
    <source>
        <dbReference type="ARBA" id="ARBA00005446"/>
    </source>
</evidence>
<dbReference type="SMART" id="SM00487">
    <property type="entry name" value="DEXDc"/>
    <property type="match status" value="1"/>
</dbReference>
<dbReference type="Proteomes" id="UP000244571">
    <property type="component" value="Chromosome"/>
</dbReference>
<dbReference type="Pfam" id="PF16124">
    <property type="entry name" value="RecQ_Zn_bind"/>
    <property type="match status" value="1"/>
</dbReference>
<evidence type="ECO:0000256" key="4">
    <source>
        <dbReference type="ARBA" id="ARBA00022801"/>
    </source>
</evidence>
<dbReference type="Pfam" id="PF00270">
    <property type="entry name" value="DEAD"/>
    <property type="match status" value="1"/>
</dbReference>
<dbReference type="PANTHER" id="PTHR13710">
    <property type="entry name" value="DNA HELICASE RECQ FAMILY MEMBER"/>
    <property type="match status" value="1"/>
</dbReference>
<evidence type="ECO:0000256" key="7">
    <source>
        <dbReference type="ARBA" id="ARBA00023125"/>
    </source>
</evidence>
<gene>
    <name evidence="15" type="ORF">DBV39_18190</name>
</gene>
<keyword evidence="3" id="KW-0547">Nucleotide-binding</keyword>
<feature type="domain" description="Helicase C-terminal" evidence="14">
    <location>
        <begin position="223"/>
        <end position="375"/>
    </location>
</feature>
<dbReference type="GO" id="GO:0043138">
    <property type="term" value="F:3'-5' DNA helicase activity"/>
    <property type="evidence" value="ECO:0007669"/>
    <property type="project" value="UniProtKB-EC"/>
</dbReference>
<evidence type="ECO:0000256" key="2">
    <source>
        <dbReference type="ARBA" id="ARBA00022723"/>
    </source>
</evidence>
<dbReference type="AlphaFoldDB" id="A0A2R4XNG4"/>
<feature type="domain" description="Helicase ATP-binding" evidence="13">
    <location>
        <begin position="35"/>
        <end position="203"/>
    </location>
</feature>
<evidence type="ECO:0000256" key="3">
    <source>
        <dbReference type="ARBA" id="ARBA00022741"/>
    </source>
</evidence>
<protein>
    <recommendedName>
        <fullName evidence="11">ATP-dependent DNA helicase RecQ</fullName>
        <ecNumber evidence="10">5.6.2.4</ecNumber>
    </recommendedName>
    <alternativeName>
        <fullName evidence="12">DNA 3'-5' helicase RecQ</fullName>
    </alternativeName>
</protein>
<dbReference type="GO" id="GO:0006260">
    <property type="term" value="P:DNA replication"/>
    <property type="evidence" value="ECO:0007669"/>
    <property type="project" value="InterPro"/>
</dbReference>
<dbReference type="GO" id="GO:0005524">
    <property type="term" value="F:ATP binding"/>
    <property type="evidence" value="ECO:0007669"/>
    <property type="project" value="UniProtKB-KW"/>
</dbReference>
<evidence type="ECO:0000256" key="8">
    <source>
        <dbReference type="ARBA" id="ARBA00023235"/>
    </source>
</evidence>
<dbReference type="OrthoDB" id="9760034at2"/>
<dbReference type="NCBIfam" id="TIGR00614">
    <property type="entry name" value="recQ_fam"/>
    <property type="match status" value="1"/>
</dbReference>
<evidence type="ECO:0000256" key="10">
    <source>
        <dbReference type="ARBA" id="ARBA00034808"/>
    </source>
</evidence>
<dbReference type="InterPro" id="IPR027417">
    <property type="entry name" value="P-loop_NTPase"/>
</dbReference>
<dbReference type="GO" id="GO:0006281">
    <property type="term" value="P:DNA repair"/>
    <property type="evidence" value="ECO:0007669"/>
    <property type="project" value="InterPro"/>
</dbReference>
<dbReference type="RefSeq" id="WP_108622806.1">
    <property type="nucleotide sequence ID" value="NZ_CP028901.1"/>
</dbReference>
<accession>A0A2R4XNG4</accession>
<dbReference type="FunFam" id="3.40.50.300:FF:000156">
    <property type="entry name" value="ATP-dependent DNA helicase recQ"/>
    <property type="match status" value="1"/>
</dbReference>
<dbReference type="PROSITE" id="PS51192">
    <property type="entry name" value="HELICASE_ATP_BIND_1"/>
    <property type="match status" value="1"/>
</dbReference>
<dbReference type="InterPro" id="IPR018982">
    <property type="entry name" value="RQC_domain"/>
</dbReference>
<dbReference type="InterPro" id="IPR004589">
    <property type="entry name" value="DNA_helicase_ATP-dep_RecQ"/>
</dbReference>
<dbReference type="KEGG" id="boz:DBV39_18190"/>
<dbReference type="SMART" id="SM00956">
    <property type="entry name" value="RQC"/>
    <property type="match status" value="1"/>
</dbReference>
<keyword evidence="4" id="KW-0378">Hydrolase</keyword>
<dbReference type="InterPro" id="IPR014001">
    <property type="entry name" value="Helicase_ATP-bd"/>
</dbReference>
<comment type="catalytic activity">
    <reaction evidence="9">
        <text>Couples ATP hydrolysis with the unwinding of duplex DNA by translocating in the 3'-5' direction.</text>
        <dbReference type="EC" id="5.6.2.4"/>
    </reaction>
</comment>
<evidence type="ECO:0000313" key="15">
    <source>
        <dbReference type="EMBL" id="AWB35350.1"/>
    </source>
</evidence>
<dbReference type="Gene3D" id="3.40.50.300">
    <property type="entry name" value="P-loop containing nucleotide triphosphate hydrolases"/>
    <property type="match status" value="2"/>
</dbReference>
<dbReference type="InterPro" id="IPR032284">
    <property type="entry name" value="RecQ_Zn-bd"/>
</dbReference>
<dbReference type="FunFam" id="3.40.50.300:FF:000296">
    <property type="entry name" value="ATP-dependent DNA helicase RecQ"/>
    <property type="match status" value="1"/>
</dbReference>
<dbReference type="InterPro" id="IPR011545">
    <property type="entry name" value="DEAD/DEAH_box_helicase_dom"/>
</dbReference>
<keyword evidence="7" id="KW-0238">DNA-binding</keyword>
<dbReference type="GO" id="GO:0009378">
    <property type="term" value="F:four-way junction helicase activity"/>
    <property type="evidence" value="ECO:0007669"/>
    <property type="project" value="TreeGrafter"/>
</dbReference>
<evidence type="ECO:0000256" key="12">
    <source>
        <dbReference type="ARBA" id="ARBA00044550"/>
    </source>
</evidence>
<evidence type="ECO:0000259" key="14">
    <source>
        <dbReference type="PROSITE" id="PS51194"/>
    </source>
</evidence>